<keyword evidence="3" id="KW-1185">Reference proteome</keyword>
<organism evidence="2 3">
    <name type="scientific">Lactuca sativa</name>
    <name type="common">Garden lettuce</name>
    <dbReference type="NCBI Taxonomy" id="4236"/>
    <lineage>
        <taxon>Eukaryota</taxon>
        <taxon>Viridiplantae</taxon>
        <taxon>Streptophyta</taxon>
        <taxon>Embryophyta</taxon>
        <taxon>Tracheophyta</taxon>
        <taxon>Spermatophyta</taxon>
        <taxon>Magnoliopsida</taxon>
        <taxon>eudicotyledons</taxon>
        <taxon>Gunneridae</taxon>
        <taxon>Pentapetalae</taxon>
        <taxon>asterids</taxon>
        <taxon>campanulids</taxon>
        <taxon>Asterales</taxon>
        <taxon>Asteraceae</taxon>
        <taxon>Cichorioideae</taxon>
        <taxon>Cichorieae</taxon>
        <taxon>Lactucinae</taxon>
        <taxon>Lactuca</taxon>
    </lineage>
</organism>
<comment type="caution">
    <text evidence="2">The sequence shown here is derived from an EMBL/GenBank/DDBJ whole genome shotgun (WGS) entry which is preliminary data.</text>
</comment>
<dbReference type="PANTHER" id="PTHR33116">
    <property type="entry name" value="REVERSE TRANSCRIPTASE ZINC-BINDING DOMAIN-CONTAINING PROTEIN-RELATED-RELATED"/>
    <property type="match status" value="1"/>
</dbReference>
<name>A0A9R1X8T2_LACSA</name>
<proteinExistence type="predicted"/>
<protein>
    <recommendedName>
        <fullName evidence="1">Reverse transcriptase zinc-binding domain-containing protein</fullName>
    </recommendedName>
</protein>
<sequence>MAVRRRSSCWGSIACLPPVLEKDQVSFLTFFQNSLNPDGSYKWSWSLDHSGVYTVSSLQKYIDNRTLPRSDAVWNWNPLVPGKVNILAWRTSHKRLPCMENLYKIGISSSDLCQMCHEATESVDHIFVGCPISKEAWAQVCNWWRLLGNYPSNCMELLKCKESLGGHNRLERIHEAIMLGFLWVIWRYRNNKSHRSNQTTGSKFTLPFEVQSLSYLWINARIRKGRKLRWLEWCCDPILECYGRM</sequence>
<dbReference type="PANTHER" id="PTHR33116:SF79">
    <property type="entry name" value="REVERSE TRANSCRIPTASE DOMAIN, ZINC FINGER, CCHC-TYPE-RELATED"/>
    <property type="match status" value="1"/>
</dbReference>
<evidence type="ECO:0000259" key="1">
    <source>
        <dbReference type="Pfam" id="PF13966"/>
    </source>
</evidence>
<dbReference type="Pfam" id="PF13966">
    <property type="entry name" value="zf-RVT"/>
    <property type="match status" value="1"/>
</dbReference>
<evidence type="ECO:0000313" key="3">
    <source>
        <dbReference type="Proteomes" id="UP000235145"/>
    </source>
</evidence>
<reference evidence="2 3" key="1">
    <citation type="journal article" date="2017" name="Nat. Commun.">
        <title>Genome assembly with in vitro proximity ligation data and whole-genome triplication in lettuce.</title>
        <authorList>
            <person name="Reyes-Chin-Wo S."/>
            <person name="Wang Z."/>
            <person name="Yang X."/>
            <person name="Kozik A."/>
            <person name="Arikit S."/>
            <person name="Song C."/>
            <person name="Xia L."/>
            <person name="Froenicke L."/>
            <person name="Lavelle D.O."/>
            <person name="Truco M.J."/>
            <person name="Xia R."/>
            <person name="Zhu S."/>
            <person name="Xu C."/>
            <person name="Xu H."/>
            <person name="Xu X."/>
            <person name="Cox K."/>
            <person name="Korf I."/>
            <person name="Meyers B.C."/>
            <person name="Michelmore R.W."/>
        </authorList>
    </citation>
    <scope>NUCLEOTIDE SEQUENCE [LARGE SCALE GENOMIC DNA]</scope>
    <source>
        <strain evidence="3">cv. Salinas</strain>
        <tissue evidence="2">Seedlings</tissue>
    </source>
</reference>
<dbReference type="EMBL" id="NBSK02000006">
    <property type="protein sequence ID" value="KAJ0199817.1"/>
    <property type="molecule type" value="Genomic_DNA"/>
</dbReference>
<dbReference type="Proteomes" id="UP000235145">
    <property type="component" value="Unassembled WGS sequence"/>
</dbReference>
<evidence type="ECO:0000313" key="2">
    <source>
        <dbReference type="EMBL" id="KAJ0199817.1"/>
    </source>
</evidence>
<dbReference type="AlphaFoldDB" id="A0A9R1X8T2"/>
<dbReference type="InterPro" id="IPR026960">
    <property type="entry name" value="RVT-Znf"/>
</dbReference>
<feature type="domain" description="Reverse transcriptase zinc-binding" evidence="1">
    <location>
        <begin position="53"/>
        <end position="137"/>
    </location>
</feature>
<gene>
    <name evidence="2" type="ORF">LSAT_V11C600332230</name>
</gene>
<accession>A0A9R1X8T2</accession>